<evidence type="ECO:0000313" key="10">
    <source>
        <dbReference type="Proteomes" id="UP000095349"/>
    </source>
</evidence>
<dbReference type="KEGG" id="srn:A4G23_04487"/>
<dbReference type="Pfam" id="PF07690">
    <property type="entry name" value="MFS_1"/>
    <property type="match status" value="1"/>
</dbReference>
<feature type="transmembrane region" description="Helical" evidence="8">
    <location>
        <begin position="429"/>
        <end position="449"/>
    </location>
</feature>
<dbReference type="Proteomes" id="UP000095349">
    <property type="component" value="Chromosome"/>
</dbReference>
<dbReference type="GO" id="GO:0022857">
    <property type="term" value="F:transmembrane transporter activity"/>
    <property type="evidence" value="ECO:0007669"/>
    <property type="project" value="InterPro"/>
</dbReference>
<evidence type="ECO:0000256" key="3">
    <source>
        <dbReference type="ARBA" id="ARBA00022475"/>
    </source>
</evidence>
<evidence type="ECO:0000256" key="7">
    <source>
        <dbReference type="SAM" id="MobiDB-lite"/>
    </source>
</evidence>
<accession>A0A1D8G812</accession>
<evidence type="ECO:0000256" key="2">
    <source>
        <dbReference type="ARBA" id="ARBA00022448"/>
    </source>
</evidence>
<feature type="transmembrane region" description="Helical" evidence="8">
    <location>
        <begin position="60"/>
        <end position="83"/>
    </location>
</feature>
<dbReference type="PATRIC" id="fig|285473.5.peg.4715"/>
<protein>
    <submittedName>
        <fullName evidence="9">Multidrug resistance protein MdtH</fullName>
    </submittedName>
</protein>
<feature type="compositionally biased region" description="Pro residues" evidence="7">
    <location>
        <begin position="471"/>
        <end position="521"/>
    </location>
</feature>
<dbReference type="InterPro" id="IPR011701">
    <property type="entry name" value="MFS"/>
</dbReference>
<feature type="transmembrane region" description="Helical" evidence="8">
    <location>
        <begin position="31"/>
        <end position="54"/>
    </location>
</feature>
<dbReference type="Gene3D" id="1.20.1250.20">
    <property type="entry name" value="MFS general substrate transporter like domains"/>
    <property type="match status" value="1"/>
</dbReference>
<feature type="transmembrane region" description="Helical" evidence="8">
    <location>
        <begin position="95"/>
        <end position="114"/>
    </location>
</feature>
<feature type="transmembrane region" description="Helical" evidence="8">
    <location>
        <begin position="274"/>
        <end position="295"/>
    </location>
</feature>
<keyword evidence="2" id="KW-0813">Transport</keyword>
<evidence type="ECO:0000256" key="5">
    <source>
        <dbReference type="ARBA" id="ARBA00022989"/>
    </source>
</evidence>
<sequence length="532" mass="55532">MGRPVGERPSGRRPRTGLRAALSTLDGPLRFLLLSSFLIPLGSFMVLPFMSVFLHERLGMGLGAVGVVLAVASLVQFSGGVVGGALADRIGLRRTMVWALVVRTAGFTGLVLALRWPPLAVAALVLTCCGAALYLPANKAYLVRGVDDERRPAFLSAGNAALNAGMAVGPLVAGPFVLSSPGWLFVAVTTLFALVTVGHIRLPTAAEDREGGGPDGRGPQVGPAGPDRRNGRGETTPQDGRGETTPQDGRGRPVPQPGLDRRGRRTRRHRPGRWAGEAALPFAANALAFYLYFHFQHFLAVYAVERASSTFYSLVLLLCFTLVIVVQPLASGLIRRMPYATALTVGFAGLAAGLAVLAVGTRPALLAGGALITLGDIVLFLKNDLEALRRSSRSDAVVFGRQRLAAGLGACASGLVGGQLYGLTAGHTGWFWLLAAAQCLALPPILLALRGRTRPTGTLTPPHTHSRPTPTTTPSPSPSPTPTLTPSPPSLPSPSPSPSPSPTPTLTPSPPSLPSPSPSPSPTTTRRSTERA</sequence>
<dbReference type="AlphaFoldDB" id="A0A1D8G812"/>
<dbReference type="PANTHER" id="PTHR23517:SF2">
    <property type="entry name" value="MULTIDRUG RESISTANCE PROTEIN MDTH"/>
    <property type="match status" value="1"/>
</dbReference>
<gene>
    <name evidence="9" type="primary">mdtH_2</name>
    <name evidence="9" type="ORF">A4G23_04487</name>
</gene>
<dbReference type="STRING" id="285473.A4G23_04487"/>
<feature type="transmembrane region" description="Helical" evidence="8">
    <location>
        <begin position="120"/>
        <end position="141"/>
    </location>
</feature>
<dbReference type="InterPro" id="IPR050171">
    <property type="entry name" value="MFS_Transporters"/>
</dbReference>
<feature type="transmembrane region" description="Helical" evidence="8">
    <location>
        <begin position="364"/>
        <end position="383"/>
    </location>
</feature>
<keyword evidence="10" id="KW-1185">Reference proteome</keyword>
<proteinExistence type="predicted"/>
<organism evidence="9 10">
    <name type="scientific">Streptomyces rubrolavendulae</name>
    <dbReference type="NCBI Taxonomy" id="285473"/>
    <lineage>
        <taxon>Bacteria</taxon>
        <taxon>Bacillati</taxon>
        <taxon>Actinomycetota</taxon>
        <taxon>Actinomycetes</taxon>
        <taxon>Kitasatosporales</taxon>
        <taxon>Streptomycetaceae</taxon>
        <taxon>Streptomyces</taxon>
    </lineage>
</organism>
<feature type="transmembrane region" description="Helical" evidence="8">
    <location>
        <begin position="153"/>
        <end position="177"/>
    </location>
</feature>
<dbReference type="InterPro" id="IPR036259">
    <property type="entry name" value="MFS_trans_sf"/>
</dbReference>
<feature type="compositionally biased region" description="Low complexity" evidence="7">
    <location>
        <begin position="453"/>
        <end position="470"/>
    </location>
</feature>
<feature type="transmembrane region" description="Helical" evidence="8">
    <location>
        <begin position="338"/>
        <end position="358"/>
    </location>
</feature>
<evidence type="ECO:0000313" key="9">
    <source>
        <dbReference type="EMBL" id="AOT61599.1"/>
    </source>
</evidence>
<dbReference type="SUPFAM" id="SSF103473">
    <property type="entry name" value="MFS general substrate transporter"/>
    <property type="match status" value="1"/>
</dbReference>
<dbReference type="PANTHER" id="PTHR23517">
    <property type="entry name" value="RESISTANCE PROTEIN MDTM, PUTATIVE-RELATED-RELATED"/>
    <property type="match status" value="1"/>
</dbReference>
<dbReference type="GO" id="GO:0005886">
    <property type="term" value="C:plasma membrane"/>
    <property type="evidence" value="ECO:0007669"/>
    <property type="project" value="UniProtKB-SubCell"/>
</dbReference>
<evidence type="ECO:0000256" key="6">
    <source>
        <dbReference type="ARBA" id="ARBA00023136"/>
    </source>
</evidence>
<feature type="transmembrane region" description="Helical" evidence="8">
    <location>
        <begin position="404"/>
        <end position="423"/>
    </location>
</feature>
<feature type="transmembrane region" description="Helical" evidence="8">
    <location>
        <begin position="183"/>
        <end position="202"/>
    </location>
</feature>
<keyword evidence="3" id="KW-1003">Cell membrane</keyword>
<keyword evidence="6 8" id="KW-0472">Membrane</keyword>
<evidence type="ECO:0000256" key="8">
    <source>
        <dbReference type="SAM" id="Phobius"/>
    </source>
</evidence>
<evidence type="ECO:0000256" key="1">
    <source>
        <dbReference type="ARBA" id="ARBA00004651"/>
    </source>
</evidence>
<evidence type="ECO:0000256" key="4">
    <source>
        <dbReference type="ARBA" id="ARBA00022692"/>
    </source>
</evidence>
<feature type="region of interest" description="Disordered" evidence="7">
    <location>
        <begin position="453"/>
        <end position="532"/>
    </location>
</feature>
<name>A0A1D8G812_9ACTN</name>
<keyword evidence="5 8" id="KW-1133">Transmembrane helix</keyword>
<reference evidence="9 10" key="1">
    <citation type="submission" date="2016-09" db="EMBL/GenBank/DDBJ databases">
        <title>Streptomyces rubrolavendulae MJM4426 Genome sequencing and assembly.</title>
        <authorList>
            <person name="Kim J.-G."/>
        </authorList>
    </citation>
    <scope>NUCLEOTIDE SEQUENCE [LARGE SCALE GENOMIC DNA]</scope>
    <source>
        <strain evidence="9 10">MJM4426</strain>
    </source>
</reference>
<dbReference type="EMBL" id="CP017316">
    <property type="protein sequence ID" value="AOT61599.1"/>
    <property type="molecule type" value="Genomic_DNA"/>
</dbReference>
<comment type="subcellular location">
    <subcellularLocation>
        <location evidence="1">Cell membrane</location>
        <topology evidence="1">Multi-pass membrane protein</topology>
    </subcellularLocation>
</comment>
<feature type="region of interest" description="Disordered" evidence="7">
    <location>
        <begin position="205"/>
        <end position="271"/>
    </location>
</feature>
<feature type="compositionally biased region" description="Basic residues" evidence="7">
    <location>
        <begin position="262"/>
        <end position="271"/>
    </location>
</feature>
<feature type="transmembrane region" description="Helical" evidence="8">
    <location>
        <begin position="307"/>
        <end position="326"/>
    </location>
</feature>
<keyword evidence="4 8" id="KW-0812">Transmembrane</keyword>